<dbReference type="InterPro" id="IPR017850">
    <property type="entry name" value="Alkaline_phosphatase_core_sf"/>
</dbReference>
<sequence>MDIQQIQDRLRAIYATEHKRIVFWYDAHKEFLDILPSLSLNDINILRMDKTGPLELKIRLEIEDPIGRYLLYFPGPEPDPQNDWLLDIRLYSRTFYADHASIVFNELKLTYQSMRPHLKKRINFFRNQDRVKRLKKWINPEDWEAEIDLKMMAILTRAPHPDFFFVLMNLFVSFSDDLGFNPHKTSKIWDDFEKLNLREPFWGFVAKNFGYADSSPTLTDLIIRLLVTDMGNMLKVELPVGTDHFRIPDRSQGLNATVFLSQWRNTVGQFKFYKSLSNYFAEKLKIRESTVVFDEDVLIDVMTFETVERSIISKIRDKILSNRPENFESLKNIIARRLDGFWASNWNGDQEKVNLYETTYTALKIVMELFELRNKYDDGLSYPSPEAMFNAYTTEIFRFDQHYRLFHEHADKVELGGWDILKPLRTLIEDLYSGWFLDQISLAWSGFLEDSRNAGLLQNWMVSGIVRQQDFFPHYIQPILKDSERKRIFVIISDAFRYEAAEELTREINGKYRFSAKLEPILGVLPGYTALGMAALLPHKTIAFKEKTEAAVLVDDMPTDTLESRAEILQKKDGTAIKAETLLGMSKTEGRDFVKNHRVIYIYHNQIDAVGDIAATESKTFSAVRAAIKDLGALVRFIINSLNGTQVIITADHGFIYQEKAPDALDKSALDAKPIGAVKAKKRYIIGKSLGKSDKAWHGYLKITARTEGEMEFWIPKGTNRFHFAGGARFFHGGAMLQEIVVPVIIVREMKGKYLEESEIRKVGVSLLGSAKKIVSNITYFEFIQTDAISERVQPRVLLIAIRDGNNIISNEETVTFDSS</sequence>
<evidence type="ECO:0000313" key="2">
    <source>
        <dbReference type="Proteomes" id="UP000603434"/>
    </source>
</evidence>
<proteinExistence type="predicted"/>
<organism evidence="1 2">
    <name type="scientific">Candidatus Desulfatibia profunda</name>
    <dbReference type="NCBI Taxonomy" id="2841695"/>
    <lineage>
        <taxon>Bacteria</taxon>
        <taxon>Pseudomonadati</taxon>
        <taxon>Thermodesulfobacteriota</taxon>
        <taxon>Desulfobacteria</taxon>
        <taxon>Desulfobacterales</taxon>
        <taxon>Desulfobacterales incertae sedis</taxon>
        <taxon>Candidatus Desulfatibia</taxon>
    </lineage>
</organism>
<feature type="non-terminal residue" evidence="1">
    <location>
        <position position="820"/>
    </location>
</feature>
<dbReference type="SUPFAM" id="SSF53649">
    <property type="entry name" value="Alkaline phosphatase-like"/>
    <property type="match status" value="2"/>
</dbReference>
<accession>A0A8J6TNU0</accession>
<comment type="caution">
    <text evidence="1">The sequence shown here is derived from an EMBL/GenBank/DDBJ whole genome shotgun (WGS) entry which is preliminary data.</text>
</comment>
<dbReference type="Gene3D" id="3.40.720.10">
    <property type="entry name" value="Alkaline Phosphatase, subunit A"/>
    <property type="match status" value="1"/>
</dbReference>
<gene>
    <name evidence="1" type="primary">pglZ</name>
    <name evidence="1" type="ORF">H8E23_18395</name>
</gene>
<dbReference type="InterPro" id="IPR014060">
    <property type="entry name" value="PglZ"/>
</dbReference>
<name>A0A8J6TNU0_9BACT</name>
<protein>
    <submittedName>
        <fullName evidence="1">BREX-1 system phosphatase PglZ type A</fullName>
    </submittedName>
</protein>
<dbReference type="NCBIfam" id="TIGR02687">
    <property type="entry name" value="BREX-1 system phosphatase PglZ type A"/>
    <property type="match status" value="1"/>
</dbReference>
<dbReference type="Proteomes" id="UP000603434">
    <property type="component" value="Unassembled WGS sequence"/>
</dbReference>
<dbReference type="Pfam" id="PF08665">
    <property type="entry name" value="PglZ"/>
    <property type="match status" value="1"/>
</dbReference>
<dbReference type="EMBL" id="JACNJH010000291">
    <property type="protein sequence ID" value="MBC8363354.1"/>
    <property type="molecule type" value="Genomic_DNA"/>
</dbReference>
<dbReference type="AlphaFoldDB" id="A0A8J6TNU0"/>
<reference evidence="1 2" key="1">
    <citation type="submission" date="2020-08" db="EMBL/GenBank/DDBJ databases">
        <title>Bridging the membrane lipid divide: bacteria of the FCB group superphylum have the potential to synthesize archaeal ether lipids.</title>
        <authorList>
            <person name="Villanueva L."/>
            <person name="Von Meijenfeldt F.A.B."/>
            <person name="Westbye A.B."/>
            <person name="Yadav S."/>
            <person name="Hopmans E.C."/>
            <person name="Dutilh B.E."/>
            <person name="Sinninghe Damste J.S."/>
        </authorList>
    </citation>
    <scope>NUCLEOTIDE SEQUENCE [LARGE SCALE GENOMIC DNA]</scope>
    <source>
        <strain evidence="1">NIOZ-UU30</strain>
    </source>
</reference>
<evidence type="ECO:0000313" key="1">
    <source>
        <dbReference type="EMBL" id="MBC8363354.1"/>
    </source>
</evidence>